<gene>
    <name evidence="1" type="ORF">F0Q34_20205</name>
</gene>
<dbReference type="Proteomes" id="UP000322110">
    <property type="component" value="Unassembled WGS sequence"/>
</dbReference>
<name>A0A5B2TBI7_9PROT</name>
<sequence>MSSDTVPAAPLADQAKLSRREPVAVKSIKRANGRINDVPPASADLQRLGGSTNDTFNNDLLRSVIATAWFGKGEDRAKAELRKSGAVAAAMAGFHPKDEVEGMLVGQAVALHQAAMECMRRAMLPEQPFEVATKLRKDAANLSRAVADMIDALDRKRGKGPQVVRVERVVVQEGAQAIVGTVTSTSREGGGA</sequence>
<organism evidence="1 2">
    <name type="scientific">Teichococcus oryzae</name>
    <dbReference type="NCBI Taxonomy" id="1608942"/>
    <lineage>
        <taxon>Bacteria</taxon>
        <taxon>Pseudomonadati</taxon>
        <taxon>Pseudomonadota</taxon>
        <taxon>Alphaproteobacteria</taxon>
        <taxon>Acetobacterales</taxon>
        <taxon>Roseomonadaceae</taxon>
        <taxon>Roseomonas</taxon>
    </lineage>
</organism>
<dbReference type="EMBL" id="VUKA01000028">
    <property type="protein sequence ID" value="KAA2211425.1"/>
    <property type="molecule type" value="Genomic_DNA"/>
</dbReference>
<dbReference type="OrthoDB" id="7265588at2"/>
<reference evidence="1 2" key="1">
    <citation type="journal article" date="2015" name="Int. J. Syst. Evol. Microbiol.">
        <title>Roseomonas oryzae sp. nov., isolated from paddy rhizosphere soil.</title>
        <authorList>
            <person name="Ramaprasad E.V."/>
            <person name="Sasikala Ch."/>
            <person name="Ramana Ch.V."/>
        </authorList>
    </citation>
    <scope>NUCLEOTIDE SEQUENCE [LARGE SCALE GENOMIC DNA]</scope>
    <source>
        <strain evidence="1 2">KCTC 42542</strain>
    </source>
</reference>
<proteinExistence type="predicted"/>
<comment type="caution">
    <text evidence="1">The sequence shown here is derived from an EMBL/GenBank/DDBJ whole genome shotgun (WGS) entry which is preliminary data.</text>
</comment>
<protein>
    <submittedName>
        <fullName evidence="1">Uncharacterized protein</fullName>
    </submittedName>
</protein>
<evidence type="ECO:0000313" key="1">
    <source>
        <dbReference type="EMBL" id="KAA2211425.1"/>
    </source>
</evidence>
<dbReference type="RefSeq" id="WP_149814165.1">
    <property type="nucleotide sequence ID" value="NZ_VUKA01000028.1"/>
</dbReference>
<dbReference type="AlphaFoldDB" id="A0A5B2TBI7"/>
<keyword evidence="2" id="KW-1185">Reference proteome</keyword>
<evidence type="ECO:0000313" key="2">
    <source>
        <dbReference type="Proteomes" id="UP000322110"/>
    </source>
</evidence>
<accession>A0A5B2TBI7</accession>